<reference evidence="3" key="1">
    <citation type="submission" date="2014-09" db="EMBL/GenBank/DDBJ databases">
        <authorList>
            <person name="Aslett A.Martin."/>
        </authorList>
    </citation>
    <scope>NUCLEOTIDE SEQUENCE</scope>
    <source>
        <strain evidence="3">ED321 Heterogonic</strain>
    </source>
</reference>
<accession>A0A090KRW5</accession>
<reference evidence="5" key="3">
    <citation type="submission" date="2020-12" db="UniProtKB">
        <authorList>
            <consortium name="WormBaseParasite"/>
        </authorList>
    </citation>
    <scope>IDENTIFICATION</scope>
</reference>
<proteinExistence type="predicted"/>
<dbReference type="Proteomes" id="UP000035682">
    <property type="component" value="Unplaced"/>
</dbReference>
<reference evidence="4" key="2">
    <citation type="submission" date="2014-09" db="EMBL/GenBank/DDBJ databases">
        <authorList>
            <person name="Martin A.A."/>
        </authorList>
    </citation>
    <scope>NUCLEOTIDE SEQUENCE</scope>
    <source>
        <strain evidence="4">ED321</strain>
    </source>
</reference>
<dbReference type="CTD" id="36385030"/>
<gene>
    <name evidence="3 5 6" type="ORF">SRAE_X000196000</name>
</gene>
<organism evidence="3">
    <name type="scientific">Strongyloides ratti</name>
    <name type="common">Parasitic roundworm</name>
    <dbReference type="NCBI Taxonomy" id="34506"/>
    <lineage>
        <taxon>Eukaryota</taxon>
        <taxon>Metazoa</taxon>
        <taxon>Ecdysozoa</taxon>
        <taxon>Nematoda</taxon>
        <taxon>Chromadorea</taxon>
        <taxon>Rhabditida</taxon>
        <taxon>Tylenchina</taxon>
        <taxon>Panagrolaimomorpha</taxon>
        <taxon>Strongyloidoidea</taxon>
        <taxon>Strongyloididae</taxon>
        <taxon>Strongyloides</taxon>
    </lineage>
</organism>
<dbReference type="WBParaSite" id="SRAE_X000196000.1">
    <property type="protein sequence ID" value="SRAE_X000196000.1"/>
    <property type="gene ID" value="WBGene00267536"/>
</dbReference>
<keyword evidence="4" id="KW-1185">Reference proteome</keyword>
<name>A0A090KRW5_STRRB</name>
<dbReference type="AlphaFoldDB" id="A0A090KRW5"/>
<evidence type="ECO:0000313" key="4">
    <source>
        <dbReference type="Proteomes" id="UP000035682"/>
    </source>
</evidence>
<feature type="region of interest" description="Disordered" evidence="1">
    <location>
        <begin position="110"/>
        <end position="158"/>
    </location>
</feature>
<evidence type="ECO:0000313" key="6">
    <source>
        <dbReference type="WormBase" id="SRAE_X000196000"/>
    </source>
</evidence>
<evidence type="ECO:0000256" key="2">
    <source>
        <dbReference type="SAM" id="SignalP"/>
    </source>
</evidence>
<evidence type="ECO:0000256" key="1">
    <source>
        <dbReference type="SAM" id="MobiDB-lite"/>
    </source>
</evidence>
<feature type="compositionally biased region" description="Polar residues" evidence="1">
    <location>
        <begin position="28"/>
        <end position="40"/>
    </location>
</feature>
<evidence type="ECO:0000313" key="3">
    <source>
        <dbReference type="EMBL" id="CEF60220.1"/>
    </source>
</evidence>
<evidence type="ECO:0000313" key="5">
    <source>
        <dbReference type="WBParaSite" id="SRAE_X000196000.1"/>
    </source>
</evidence>
<dbReference type="GeneID" id="36385030"/>
<dbReference type="RefSeq" id="XP_024499429.1">
    <property type="nucleotide sequence ID" value="XM_024654829.1"/>
</dbReference>
<sequence>MNFIKYFVIFALFAIQLSVQKSKPAKEISSNEMGTDLSQDSVEEPTENTKKSSKVKNVLKTAQNVLGDALKTGAAAAGHGLLGNILGGSSKSKKNKSENGIIGSLFGIKKDSSESDESSEEISRSKKKSKSRSRSKTKSSSDSDENETSSKKKSSDSFSKNLKYKLAGGVKDGIKKKLTKSLLGKLF</sequence>
<protein>
    <submittedName>
        <fullName evidence="3 5">Uncharacterized protein</fullName>
    </submittedName>
</protein>
<feature type="signal peptide" evidence="2">
    <location>
        <begin position="1"/>
        <end position="20"/>
    </location>
</feature>
<dbReference type="WormBase" id="SRAE_X000196000">
    <property type="protein sequence ID" value="SRP08600"/>
    <property type="gene ID" value="WBGene00267536"/>
</dbReference>
<keyword evidence="2" id="KW-0732">Signal</keyword>
<feature type="chain" id="PRO_5015030014" evidence="2">
    <location>
        <begin position="21"/>
        <end position="187"/>
    </location>
</feature>
<dbReference type="EMBL" id="LN609397">
    <property type="protein sequence ID" value="CEF60220.1"/>
    <property type="molecule type" value="Genomic_DNA"/>
</dbReference>
<feature type="region of interest" description="Disordered" evidence="1">
    <location>
        <begin position="25"/>
        <end position="57"/>
    </location>
</feature>
<feature type="compositionally biased region" description="Basic residues" evidence="1">
    <location>
        <begin position="125"/>
        <end position="137"/>
    </location>
</feature>